<comment type="catalytic activity">
    <reaction evidence="1 4">
        <text>(4aS,6R)-4a-hydroxy-L-erythro-5,6,7,8-tetrahydrobiopterin = (6R)-L-erythro-6,7-dihydrobiopterin + H2O</text>
        <dbReference type="Rhea" id="RHEA:11920"/>
        <dbReference type="ChEBI" id="CHEBI:15377"/>
        <dbReference type="ChEBI" id="CHEBI:15642"/>
        <dbReference type="ChEBI" id="CHEBI:43120"/>
        <dbReference type="EC" id="4.2.1.96"/>
    </reaction>
</comment>
<keyword evidence="6" id="KW-1185">Reference proteome</keyword>
<protein>
    <recommendedName>
        <fullName evidence="4">Putative pterin-4-alpha-carbinolamine dehydratase</fullName>
        <shortName evidence="4">PHS</shortName>
        <ecNumber evidence="4">4.2.1.96</ecNumber>
    </recommendedName>
    <alternativeName>
        <fullName evidence="4">4-alpha-hydroxy-tetrahydropterin dehydratase</fullName>
    </alternativeName>
    <alternativeName>
        <fullName evidence="4">Pterin carbinolamine dehydratase</fullName>
        <shortName evidence="4">PCD</shortName>
    </alternativeName>
</protein>
<dbReference type="RefSeq" id="WP_176442580.1">
    <property type="nucleotide sequence ID" value="NZ_FZOT01000019.1"/>
</dbReference>
<dbReference type="NCBIfam" id="NF002018">
    <property type="entry name" value="PRK00823.1-3"/>
    <property type="match status" value="1"/>
</dbReference>
<dbReference type="AlphaFoldDB" id="A0A239L5T0"/>
<dbReference type="PANTHER" id="PTHR12599:SF0">
    <property type="entry name" value="PTERIN-4-ALPHA-CARBINOLAMINE DEHYDRATASE"/>
    <property type="match status" value="1"/>
</dbReference>
<organism evidence="5 6">
    <name type="scientific">Noviherbaspirillum humi</name>
    <dbReference type="NCBI Taxonomy" id="1688639"/>
    <lineage>
        <taxon>Bacteria</taxon>
        <taxon>Pseudomonadati</taxon>
        <taxon>Pseudomonadota</taxon>
        <taxon>Betaproteobacteria</taxon>
        <taxon>Burkholderiales</taxon>
        <taxon>Oxalobacteraceae</taxon>
        <taxon>Noviherbaspirillum</taxon>
    </lineage>
</organism>
<evidence type="ECO:0000256" key="3">
    <source>
        <dbReference type="ARBA" id="ARBA00023239"/>
    </source>
</evidence>
<dbReference type="SUPFAM" id="SSF55248">
    <property type="entry name" value="PCD-like"/>
    <property type="match status" value="1"/>
</dbReference>
<evidence type="ECO:0000313" key="6">
    <source>
        <dbReference type="Proteomes" id="UP000198284"/>
    </source>
</evidence>
<dbReference type="Pfam" id="PF01329">
    <property type="entry name" value="Pterin_4a"/>
    <property type="match status" value="1"/>
</dbReference>
<comment type="similarity">
    <text evidence="2 4">Belongs to the pterin-4-alpha-carbinolamine dehydratase family.</text>
</comment>
<dbReference type="EC" id="4.2.1.96" evidence="4"/>
<gene>
    <name evidence="5" type="ORF">SAMN06265795_11933</name>
</gene>
<evidence type="ECO:0000256" key="2">
    <source>
        <dbReference type="ARBA" id="ARBA00006472"/>
    </source>
</evidence>
<proteinExistence type="inferred from homology"/>
<reference evidence="5 6" key="1">
    <citation type="submission" date="2017-06" db="EMBL/GenBank/DDBJ databases">
        <authorList>
            <person name="Kim H.J."/>
            <person name="Triplett B.A."/>
        </authorList>
    </citation>
    <scope>NUCLEOTIDE SEQUENCE [LARGE SCALE GENOMIC DNA]</scope>
    <source>
        <strain evidence="5 6">U15</strain>
    </source>
</reference>
<dbReference type="HAMAP" id="MF_00434">
    <property type="entry name" value="Pterin_4_alpha"/>
    <property type="match status" value="1"/>
</dbReference>
<accession>A0A239L5T0</accession>
<dbReference type="PANTHER" id="PTHR12599">
    <property type="entry name" value="PTERIN-4-ALPHA-CARBINOLAMINE DEHYDRATASE"/>
    <property type="match status" value="1"/>
</dbReference>
<dbReference type="EMBL" id="FZOT01000019">
    <property type="protein sequence ID" value="SNT25039.1"/>
    <property type="molecule type" value="Genomic_DNA"/>
</dbReference>
<sequence length="98" mass="10958">MEKLSAEAAAGLLASLPHWTHDAQRGAIRRQYRFADFAQAFAFMTQIALTAEKRDHHPEWSNVYDRVDITLTTHDAGGLTQLDIDLARAADEAFARFG</sequence>
<dbReference type="Gene3D" id="3.30.1360.20">
    <property type="entry name" value="Transcriptional coactivator/pterin dehydratase"/>
    <property type="match status" value="1"/>
</dbReference>
<dbReference type="Proteomes" id="UP000198284">
    <property type="component" value="Unassembled WGS sequence"/>
</dbReference>
<dbReference type="NCBIfam" id="NF002017">
    <property type="entry name" value="PRK00823.1-2"/>
    <property type="match status" value="1"/>
</dbReference>
<evidence type="ECO:0000256" key="4">
    <source>
        <dbReference type="HAMAP-Rule" id="MF_00434"/>
    </source>
</evidence>
<name>A0A239L5T0_9BURK</name>
<dbReference type="InterPro" id="IPR036428">
    <property type="entry name" value="PCD_sf"/>
</dbReference>
<dbReference type="InterPro" id="IPR001533">
    <property type="entry name" value="Pterin_deHydtase"/>
</dbReference>
<keyword evidence="3 4" id="KW-0456">Lyase</keyword>
<dbReference type="GO" id="GO:0008124">
    <property type="term" value="F:4-alpha-hydroxytetrahydrobiopterin dehydratase activity"/>
    <property type="evidence" value="ECO:0007669"/>
    <property type="project" value="UniProtKB-UniRule"/>
</dbReference>
<evidence type="ECO:0000256" key="1">
    <source>
        <dbReference type="ARBA" id="ARBA00001554"/>
    </source>
</evidence>
<dbReference type="GO" id="GO:0006729">
    <property type="term" value="P:tetrahydrobiopterin biosynthetic process"/>
    <property type="evidence" value="ECO:0007669"/>
    <property type="project" value="InterPro"/>
</dbReference>
<evidence type="ECO:0000313" key="5">
    <source>
        <dbReference type="EMBL" id="SNT25039.1"/>
    </source>
</evidence>